<gene>
    <name evidence="1" type="ORF">Q2T41_18005</name>
</gene>
<dbReference type="RefSeq" id="WP_304437209.1">
    <property type="nucleotide sequence ID" value="NZ_JAUKUC010000001.1"/>
</dbReference>
<name>A0ABT8RUI4_9FLAO</name>
<proteinExistence type="predicted"/>
<dbReference type="Proteomes" id="UP001168579">
    <property type="component" value="Unassembled WGS sequence"/>
</dbReference>
<dbReference type="EMBL" id="JAUKUC010000001">
    <property type="protein sequence ID" value="MDO1514552.1"/>
    <property type="molecule type" value="Genomic_DNA"/>
</dbReference>
<comment type="caution">
    <text evidence="1">The sequence shown here is derived from an EMBL/GenBank/DDBJ whole genome shotgun (WGS) entry which is preliminary data.</text>
</comment>
<reference evidence="1" key="2">
    <citation type="submission" date="2023-06" db="EMBL/GenBank/DDBJ databases">
        <authorList>
            <person name="Lucena T."/>
            <person name="Sun Q."/>
        </authorList>
    </citation>
    <scope>NUCLEOTIDE SEQUENCE</scope>
    <source>
        <strain evidence="1">CECT 8869</strain>
    </source>
</reference>
<protein>
    <submittedName>
        <fullName evidence="1">Uncharacterized protein</fullName>
    </submittedName>
</protein>
<sequence>MIDPGTGLTILGSAIGGAKVVEKILGPTADYVGNQIKEWTEKKVNNTSKIFQNAEKKLGAKINEPGKVPPKVLKGILQEGSWCEEELQVEYFGGVLASSRSGISRDDRGAYFVSLVTRLSTYQLRTHYLIYTAVKNHFDGQNLNIGESTDRRKMEIFIPYSTYLKGMDFTSEELANFDTLMTHSIWGLNKEELIENFSYGPADYLKTKFSDANESGIIIQPSNLGVELFMWAFGYGQKSNNEFFASETEFKTDQKIIIDKTMKTK</sequence>
<evidence type="ECO:0000313" key="1">
    <source>
        <dbReference type="EMBL" id="MDO1514552.1"/>
    </source>
</evidence>
<accession>A0ABT8RUI4</accession>
<evidence type="ECO:0000313" key="2">
    <source>
        <dbReference type="Proteomes" id="UP001168579"/>
    </source>
</evidence>
<reference evidence="1" key="1">
    <citation type="journal article" date="2014" name="Int. J. Syst. Evol. Microbiol.">
        <title>Complete genome of a new Firmicutes species belonging to the dominant human colonic microbiota ('Ruminococcus bicirculans') reveals two chromosomes and a selective capacity to utilize plant glucans.</title>
        <authorList>
            <consortium name="NISC Comparative Sequencing Program"/>
            <person name="Wegmann U."/>
            <person name="Louis P."/>
            <person name="Goesmann A."/>
            <person name="Henrissat B."/>
            <person name="Duncan S.H."/>
            <person name="Flint H.J."/>
        </authorList>
    </citation>
    <scope>NUCLEOTIDE SEQUENCE</scope>
    <source>
        <strain evidence="1">CECT 8869</strain>
    </source>
</reference>
<keyword evidence="2" id="KW-1185">Reference proteome</keyword>
<organism evidence="1 2">
    <name type="scientific">Maribacter confluentis</name>
    <dbReference type="NCBI Taxonomy" id="1656093"/>
    <lineage>
        <taxon>Bacteria</taxon>
        <taxon>Pseudomonadati</taxon>
        <taxon>Bacteroidota</taxon>
        <taxon>Flavobacteriia</taxon>
        <taxon>Flavobacteriales</taxon>
        <taxon>Flavobacteriaceae</taxon>
        <taxon>Maribacter</taxon>
    </lineage>
</organism>